<reference evidence="1" key="1">
    <citation type="submission" date="2023-10" db="EMBL/GenBank/DDBJ databases">
        <authorList>
            <person name="Rodriguez Cubillos JULIANA M."/>
            <person name="De Vega J."/>
        </authorList>
    </citation>
    <scope>NUCLEOTIDE SEQUENCE</scope>
</reference>
<gene>
    <name evidence="1" type="ORF">MILVUS5_LOCUS35486</name>
</gene>
<protein>
    <submittedName>
        <fullName evidence="1">Uncharacterized protein</fullName>
    </submittedName>
</protein>
<evidence type="ECO:0000313" key="1">
    <source>
        <dbReference type="EMBL" id="CAJ2671713.1"/>
    </source>
</evidence>
<proteinExistence type="predicted"/>
<organism evidence="1 2">
    <name type="scientific">Trifolium pratense</name>
    <name type="common">Red clover</name>
    <dbReference type="NCBI Taxonomy" id="57577"/>
    <lineage>
        <taxon>Eukaryota</taxon>
        <taxon>Viridiplantae</taxon>
        <taxon>Streptophyta</taxon>
        <taxon>Embryophyta</taxon>
        <taxon>Tracheophyta</taxon>
        <taxon>Spermatophyta</taxon>
        <taxon>Magnoliopsida</taxon>
        <taxon>eudicotyledons</taxon>
        <taxon>Gunneridae</taxon>
        <taxon>Pentapetalae</taxon>
        <taxon>rosids</taxon>
        <taxon>fabids</taxon>
        <taxon>Fabales</taxon>
        <taxon>Fabaceae</taxon>
        <taxon>Papilionoideae</taxon>
        <taxon>50 kb inversion clade</taxon>
        <taxon>NPAAA clade</taxon>
        <taxon>Hologalegina</taxon>
        <taxon>IRL clade</taxon>
        <taxon>Trifolieae</taxon>
        <taxon>Trifolium</taxon>
    </lineage>
</organism>
<sequence>MVWPNCRQVARMRGLSDHCPLVLSVNEDDWGPRPLRMLKCWKDIPGYNLFVREKWNSFQVDGWGGYVLKEKFKMIKAGLKEWHKAHTQNIPGRIETLKGRLSTLDEKGEDDDLTEEELMELHGVSSDIHSLSRLHASISWQQSRSLWLKEGDVNSKYFHSVLAERRRRNVISVIQVNGVNVEGVIPIRQAVFSHFESHFTAPNLERPGVDNLQFKRLNQVESAGLTKPFSEDEGLNSTFIALIPKIDSPQRLNDFRPISLVGSLYKILAKVLANRLRAVIGSVISESQSAFVKDRQILDGILIANEVVDEARKYKKELMLFKVDFEKAYDSVDLGYLDNVMGRMSFPTLWRKWIRECVCTATASVLVNGSPTDEFPLQRGLRQGDPLSPFLFLMAAEGLNVLMEAMIAQNLFTGYSIGEQGSMRVSHLQFADDTLLLGVKSWANVRALRAVLVLFETMSGLKVNFNKSLLVGVNIPDSWLGEAASVLFCKVGKIPFLYLGLQIGGDPRRLSFWEPVLLRIKKRLSGWTSRFLSFGGRLVLLKSVLTSLPVYTLSFFKAPSGIISSIESLFIKFFGGGCEDSRKISWVSWNSICLSKESGGLGVRSLREFNQALLGKWCWRMLVDREGLWFRVLAARYGIEGGRLRDGGRRGSSWWRELARIRDGGSETEGSWFREQVVRRVGDGSDTFFWTDPWVDGIPLCQRFGRLFELAETKSCTVAEMFALGWGEGGEAWVWRRQLRAWEEEMLGECQALFLNIFLQAHSIDRWQWSPDPDTGYSVKGAYQLLTSHVSVTTDDADKLIWHPQVPLKVSIFVWRLLCDRLPTKVNLVTRGVLSSTAHSCIFGCGEAESAHHLFISCSTVGSLWDLVRSWIGIPLVEFTNLHDHFVQFASSAGGSRARRSFLQLIWLVCVWVVWTERNHRLFTGSEDTPYILLDKIKLFSFRWLKSTSVTLAYNYHSWWSSPVLCLGFSGHLWSPKPKHLGSKLLFIIADGRKSSPISYLVRGEEHLMYVSPFSQPERPLVFCISLPSQ</sequence>
<dbReference type="Proteomes" id="UP001177021">
    <property type="component" value="Unassembled WGS sequence"/>
</dbReference>
<evidence type="ECO:0000313" key="2">
    <source>
        <dbReference type="Proteomes" id="UP001177021"/>
    </source>
</evidence>
<keyword evidence="2" id="KW-1185">Reference proteome</keyword>
<accession>A0ACB0LQS2</accession>
<dbReference type="EMBL" id="CASHSV030000615">
    <property type="protein sequence ID" value="CAJ2671713.1"/>
    <property type="molecule type" value="Genomic_DNA"/>
</dbReference>
<name>A0ACB0LQS2_TRIPR</name>
<comment type="caution">
    <text evidence="1">The sequence shown here is derived from an EMBL/GenBank/DDBJ whole genome shotgun (WGS) entry which is preliminary data.</text>
</comment>